<organism evidence="9 10">
    <name type="scientific">Marinobacter metalliresistant</name>
    <dbReference type="NCBI Taxonomy" id="2961995"/>
    <lineage>
        <taxon>Bacteria</taxon>
        <taxon>Pseudomonadati</taxon>
        <taxon>Pseudomonadota</taxon>
        <taxon>Gammaproteobacteria</taxon>
        <taxon>Pseudomonadales</taxon>
        <taxon>Marinobacteraceae</taxon>
        <taxon>Marinobacter</taxon>
    </lineage>
</organism>
<dbReference type="InterPro" id="IPR036250">
    <property type="entry name" value="AcylCo_DH-like_C"/>
</dbReference>
<dbReference type="SUPFAM" id="SSF56645">
    <property type="entry name" value="Acyl-CoA dehydrogenase NM domain-like"/>
    <property type="match status" value="1"/>
</dbReference>
<comment type="similarity">
    <text evidence="2 5">Belongs to the acyl-CoA dehydrogenase family.</text>
</comment>
<dbReference type="Gene3D" id="1.20.140.10">
    <property type="entry name" value="Butyryl-CoA Dehydrogenase, subunit A, domain 3"/>
    <property type="match status" value="1"/>
</dbReference>
<dbReference type="Pfam" id="PF00441">
    <property type="entry name" value="Acyl-CoA_dh_1"/>
    <property type="match status" value="1"/>
</dbReference>
<evidence type="ECO:0000256" key="5">
    <source>
        <dbReference type="RuleBase" id="RU362125"/>
    </source>
</evidence>
<evidence type="ECO:0000256" key="4">
    <source>
        <dbReference type="ARBA" id="ARBA00022827"/>
    </source>
</evidence>
<dbReference type="RefSeq" id="WP_341581483.1">
    <property type="nucleotide sequence ID" value="NZ_CP101118.1"/>
</dbReference>
<feature type="domain" description="Acyl-CoA oxidase/dehydrogenase middle" evidence="7">
    <location>
        <begin position="122"/>
        <end position="217"/>
    </location>
</feature>
<dbReference type="PANTHER" id="PTHR43831">
    <property type="entry name" value="ISOBUTYRYL-COA DEHYDROGENASE"/>
    <property type="match status" value="1"/>
</dbReference>
<dbReference type="InterPro" id="IPR009075">
    <property type="entry name" value="AcylCo_DH/oxidase_C"/>
</dbReference>
<feature type="domain" description="Acyl-CoA dehydrogenase/oxidase N-terminal" evidence="8">
    <location>
        <begin position="6"/>
        <end position="117"/>
    </location>
</feature>
<evidence type="ECO:0000256" key="2">
    <source>
        <dbReference type="ARBA" id="ARBA00009347"/>
    </source>
</evidence>
<evidence type="ECO:0000259" key="6">
    <source>
        <dbReference type="Pfam" id="PF00441"/>
    </source>
</evidence>
<comment type="cofactor">
    <cofactor evidence="1 5">
        <name>FAD</name>
        <dbReference type="ChEBI" id="CHEBI:57692"/>
    </cofactor>
</comment>
<evidence type="ECO:0000313" key="9">
    <source>
        <dbReference type="EMBL" id="WZF88379.1"/>
    </source>
</evidence>
<keyword evidence="3 5" id="KW-0285">Flavoprotein</keyword>
<dbReference type="Gene3D" id="2.40.110.10">
    <property type="entry name" value="Butyryl-CoA Dehydrogenase, subunit A, domain 2"/>
    <property type="match status" value="1"/>
</dbReference>
<feature type="domain" description="Acyl-CoA dehydrogenase/oxidase C-terminal" evidence="6">
    <location>
        <begin position="229"/>
        <end position="379"/>
    </location>
</feature>
<evidence type="ECO:0000256" key="1">
    <source>
        <dbReference type="ARBA" id="ARBA00001974"/>
    </source>
</evidence>
<keyword evidence="10" id="KW-1185">Reference proteome</keyword>
<gene>
    <name evidence="9" type="ORF">NLK58_19045</name>
</gene>
<dbReference type="PROSITE" id="PS00072">
    <property type="entry name" value="ACYL_COA_DH_1"/>
    <property type="match status" value="1"/>
</dbReference>
<evidence type="ECO:0000256" key="3">
    <source>
        <dbReference type="ARBA" id="ARBA00022630"/>
    </source>
</evidence>
<dbReference type="Pfam" id="PF02771">
    <property type="entry name" value="Acyl-CoA_dh_N"/>
    <property type="match status" value="1"/>
</dbReference>
<dbReference type="InterPro" id="IPR046373">
    <property type="entry name" value="Acyl-CoA_Oxase/DH_mid-dom_sf"/>
</dbReference>
<evidence type="ECO:0000259" key="8">
    <source>
        <dbReference type="Pfam" id="PF02771"/>
    </source>
</evidence>
<dbReference type="Pfam" id="PF02770">
    <property type="entry name" value="Acyl-CoA_dh_M"/>
    <property type="match status" value="1"/>
</dbReference>
<dbReference type="EMBL" id="CP101118">
    <property type="protein sequence ID" value="WZF88379.1"/>
    <property type="molecule type" value="Genomic_DNA"/>
</dbReference>
<dbReference type="Proteomes" id="UP001475781">
    <property type="component" value="Chromosome"/>
</dbReference>
<dbReference type="InterPro" id="IPR009100">
    <property type="entry name" value="AcylCoA_DH/oxidase_NM_dom_sf"/>
</dbReference>
<reference evidence="9 10" key="1">
    <citation type="submission" date="2022-07" db="EMBL/GenBank/DDBJ databases">
        <title>A copper resistant bacterium isolated from sediment samples of deep sea hydrothermal areas.</title>
        <authorList>
            <person name="Zeng X."/>
        </authorList>
    </citation>
    <scope>NUCLEOTIDE SEQUENCE [LARGE SCALE GENOMIC DNA]</scope>
    <source>
        <strain evidence="10">CuT 6</strain>
    </source>
</reference>
<dbReference type="PANTHER" id="PTHR43831:SF1">
    <property type="entry name" value="ISOBUTYRYL-COA DEHYDROGENASE, MITOCHONDRIAL"/>
    <property type="match status" value="1"/>
</dbReference>
<proteinExistence type="inferred from homology"/>
<name>A0ABZ2W1R9_9GAMM</name>
<dbReference type="InterPro" id="IPR006089">
    <property type="entry name" value="Acyl-CoA_DH_CS"/>
</dbReference>
<dbReference type="PROSITE" id="PS00073">
    <property type="entry name" value="ACYL_COA_DH_2"/>
    <property type="match status" value="1"/>
</dbReference>
<dbReference type="InterPro" id="IPR013786">
    <property type="entry name" value="AcylCoA_DH/ox_N"/>
</dbReference>
<protein>
    <submittedName>
        <fullName evidence="9">Acyl-CoA dehydrogenase family protein</fullName>
    </submittedName>
</protein>
<dbReference type="SUPFAM" id="SSF47203">
    <property type="entry name" value="Acyl-CoA dehydrogenase C-terminal domain-like"/>
    <property type="match status" value="1"/>
</dbReference>
<dbReference type="PIRSF" id="PIRSF016578">
    <property type="entry name" value="HsaA"/>
    <property type="match status" value="1"/>
</dbReference>
<accession>A0ABZ2W1R9</accession>
<sequence>MDFNLTEDQQAFREAARAFAEKAMAPYAAKWDDEHIFPTDVLKEAGEMGFMGMYTPEALGGMGLSRLDTSVIVEELAAACPSTAAFITIHNMATWMVASFASDDLRQEIVPKLASGEWLASYCLTEPGAGSDAASLRTKAVRDGDSYVINGSKVFISGAGATDILVLMARTGAPDSGYKGISTFVIPADADGVSYGKNEEKMGWHSQPTRMISLENVRIPASNRVGEEGDGFAIAMKGLDGGRLNIATCSLGGAQAALLRARNYMHEREQFGKPLAAFQALQFKLADMGTNLVAARQMVRLGAFKLDNADPEATLHCAMAKRFATDACFEVVNEALQLHGGYGYIREYPLERYLRDLRVHQILEGTNEIMRLIVARRLLEDGVAEAIQ</sequence>
<dbReference type="InterPro" id="IPR037069">
    <property type="entry name" value="AcylCoA_DH/ox_N_sf"/>
</dbReference>
<evidence type="ECO:0000313" key="10">
    <source>
        <dbReference type="Proteomes" id="UP001475781"/>
    </source>
</evidence>
<evidence type="ECO:0000259" key="7">
    <source>
        <dbReference type="Pfam" id="PF02770"/>
    </source>
</evidence>
<dbReference type="Gene3D" id="1.10.540.10">
    <property type="entry name" value="Acyl-CoA dehydrogenase/oxidase, N-terminal domain"/>
    <property type="match status" value="1"/>
</dbReference>
<dbReference type="InterPro" id="IPR052547">
    <property type="entry name" value="Mito_Isobutyryl-CoADH"/>
</dbReference>
<keyword evidence="4 5" id="KW-0274">FAD</keyword>
<dbReference type="InterPro" id="IPR006091">
    <property type="entry name" value="Acyl-CoA_Oxase/DH_mid-dom"/>
</dbReference>
<keyword evidence="5" id="KW-0560">Oxidoreductase</keyword>